<feature type="region of interest" description="Disordered" evidence="1">
    <location>
        <begin position="291"/>
        <end position="430"/>
    </location>
</feature>
<dbReference type="AlphaFoldDB" id="A0A5N5DF69"/>
<comment type="caution">
    <text evidence="2">The sequence shown here is derived from an EMBL/GenBank/DDBJ whole genome shotgun (WGS) entry which is preliminary data.</text>
</comment>
<feature type="compositionally biased region" description="Low complexity" evidence="1">
    <location>
        <begin position="309"/>
        <end position="329"/>
    </location>
</feature>
<proteinExistence type="predicted"/>
<evidence type="ECO:0000256" key="1">
    <source>
        <dbReference type="SAM" id="MobiDB-lite"/>
    </source>
</evidence>
<organism evidence="2 3">
    <name type="scientific">Lasiodiplodia theobromae</name>
    <dbReference type="NCBI Taxonomy" id="45133"/>
    <lineage>
        <taxon>Eukaryota</taxon>
        <taxon>Fungi</taxon>
        <taxon>Dikarya</taxon>
        <taxon>Ascomycota</taxon>
        <taxon>Pezizomycotina</taxon>
        <taxon>Dothideomycetes</taxon>
        <taxon>Dothideomycetes incertae sedis</taxon>
        <taxon>Botryosphaeriales</taxon>
        <taxon>Botryosphaeriaceae</taxon>
        <taxon>Lasiodiplodia</taxon>
    </lineage>
</organism>
<name>A0A5N5DF69_9PEZI</name>
<reference evidence="2 3" key="1">
    <citation type="journal article" date="2019" name="Sci. Rep.">
        <title>A multi-omics analysis of the grapevine pathogen Lasiodiplodia theobromae reveals that temperature affects the expression of virulence- and pathogenicity-related genes.</title>
        <authorList>
            <person name="Felix C."/>
            <person name="Meneses R."/>
            <person name="Goncalves M.F.M."/>
            <person name="Tilleman L."/>
            <person name="Duarte A.S."/>
            <person name="Jorrin-Novo J.V."/>
            <person name="Van de Peer Y."/>
            <person name="Deforce D."/>
            <person name="Van Nieuwerburgh F."/>
            <person name="Esteves A.C."/>
            <person name="Alves A."/>
        </authorList>
    </citation>
    <scope>NUCLEOTIDE SEQUENCE [LARGE SCALE GENOMIC DNA]</scope>
    <source>
        <strain evidence="2 3">LA-SOL3</strain>
    </source>
</reference>
<evidence type="ECO:0000313" key="2">
    <source>
        <dbReference type="EMBL" id="KAB2576130.1"/>
    </source>
</evidence>
<evidence type="ECO:0000313" key="3">
    <source>
        <dbReference type="Proteomes" id="UP000325902"/>
    </source>
</evidence>
<protein>
    <submittedName>
        <fullName evidence="2">Uncharacterized protein</fullName>
    </submittedName>
</protein>
<dbReference type="Proteomes" id="UP000325902">
    <property type="component" value="Unassembled WGS sequence"/>
</dbReference>
<dbReference type="OrthoDB" id="5389734at2759"/>
<keyword evidence="3" id="KW-1185">Reference proteome</keyword>
<sequence>MAPSPAQAPRRPWEDEDASTLGHEGDDESDDAHALDRAPVHPIACMQGAFEESIIEAEEAEQEKVKPKRAGGAKARRQRMLEEDDYNESYNAQWRKKPSAKYHPLWKLVAQISFGVHLLNQQLAKSDEEVSRILKTHVQEVDQFLEKTTEDFDLALADIQERINHLKLPLEHVNIFDMMLDDRQFRTSIIEGNEKIEKIVERTARAMNDSLVDVEKGMEATEELSRYLVRIGAHWTEGDEELMDIYMAMCGNSEGWLECLRILQTKGSELGVALVQLGSILNEMTKRAGVASRRSIIAHRTPDADSRPGSRSTSRSTPRSVSRQSSRPRLASPPDSAWASPRGTPLPGDKPLPRAPDSLSPAVAGALHRSQSRPPQKHHTVPLEQRFEHPRPPPRSPAESSNSMLSPTVQQKERRRQPRTPEPRLETPIPPEWANRLLARLPDHPPVHLLAHLRVHLHSPNPTAQLLHPHLFLPGLTTRRL</sequence>
<gene>
    <name evidence="2" type="ORF">DBV05_g5171</name>
</gene>
<feature type="region of interest" description="Disordered" evidence="1">
    <location>
        <begin position="1"/>
        <end position="40"/>
    </location>
</feature>
<accession>A0A5N5DF69</accession>
<dbReference type="EMBL" id="VCHE01000026">
    <property type="protein sequence ID" value="KAB2576130.1"/>
    <property type="molecule type" value="Genomic_DNA"/>
</dbReference>